<dbReference type="FunFam" id="3.10.250.10:FF:000001">
    <property type="entry name" value="Lysyl oxidase 4 isoform X1"/>
    <property type="match status" value="1"/>
</dbReference>
<keyword evidence="3 5" id="KW-1015">Disulfide bond</keyword>
<dbReference type="SMART" id="SM00202">
    <property type="entry name" value="SR"/>
    <property type="match status" value="2"/>
</dbReference>
<dbReference type="Pfam" id="PF00530">
    <property type="entry name" value="SRCR"/>
    <property type="match status" value="2"/>
</dbReference>
<dbReference type="PANTHER" id="PTHR48071">
    <property type="entry name" value="SRCR DOMAIN-CONTAINING PROTEIN"/>
    <property type="match status" value="1"/>
</dbReference>
<keyword evidence="6" id="KW-0812">Transmembrane</keyword>
<dbReference type="PRINTS" id="PR00258">
    <property type="entry name" value="SPERACTRCPTR"/>
</dbReference>
<keyword evidence="2" id="KW-0677">Repeat</keyword>
<feature type="disulfide bond" evidence="5">
    <location>
        <begin position="135"/>
        <end position="145"/>
    </location>
</feature>
<dbReference type="InterPro" id="IPR036772">
    <property type="entry name" value="SRCR-like_dom_sf"/>
</dbReference>
<gene>
    <name evidence="8" type="ORF">PBY51_003196</name>
</gene>
<evidence type="ECO:0000256" key="2">
    <source>
        <dbReference type="ARBA" id="ARBA00022737"/>
    </source>
</evidence>
<feature type="domain" description="SRCR" evidence="7">
    <location>
        <begin position="66"/>
        <end position="166"/>
    </location>
</feature>
<evidence type="ECO:0000256" key="6">
    <source>
        <dbReference type="SAM" id="Phobius"/>
    </source>
</evidence>
<dbReference type="PROSITE" id="PS00420">
    <property type="entry name" value="SRCR_1"/>
    <property type="match status" value="1"/>
</dbReference>
<keyword evidence="9" id="KW-1185">Reference proteome</keyword>
<dbReference type="SUPFAM" id="SSF56487">
    <property type="entry name" value="SRCR-like"/>
    <property type="match status" value="2"/>
</dbReference>
<dbReference type="InterPro" id="IPR001190">
    <property type="entry name" value="SRCR"/>
</dbReference>
<keyword evidence="4" id="KW-0325">Glycoprotein</keyword>
<evidence type="ECO:0000256" key="4">
    <source>
        <dbReference type="ARBA" id="ARBA00023180"/>
    </source>
</evidence>
<evidence type="ECO:0000256" key="1">
    <source>
        <dbReference type="ARBA" id="ARBA00022729"/>
    </source>
</evidence>
<feature type="disulfide bond" evidence="5">
    <location>
        <begin position="214"/>
        <end position="278"/>
    </location>
</feature>
<keyword evidence="6" id="KW-1133">Transmembrane helix</keyword>
<reference evidence="8 9" key="2">
    <citation type="journal article" date="2023" name="Mol. Biol. Evol.">
        <title>Genomics of Secondarily Temperate Adaptation in the Only Non-Antarctic Icefish.</title>
        <authorList>
            <person name="Rivera-Colon A.G."/>
            <person name="Rayamajhi N."/>
            <person name="Minhas B.F."/>
            <person name="Madrigal G."/>
            <person name="Bilyk K.T."/>
            <person name="Yoon V."/>
            <person name="Hune M."/>
            <person name="Gregory S."/>
            <person name="Cheng C.H.C."/>
            <person name="Catchen J.M."/>
        </authorList>
    </citation>
    <scope>NUCLEOTIDE SEQUENCE [LARGE SCALE GENOMIC DNA]</scope>
    <source>
        <strain evidence="8">JMC-PN-2008</strain>
    </source>
</reference>
<comment type="caution">
    <text evidence="5">Lacks conserved residue(s) required for the propagation of feature annotation.</text>
</comment>
<evidence type="ECO:0000256" key="5">
    <source>
        <dbReference type="PROSITE-ProRule" id="PRU00196"/>
    </source>
</evidence>
<dbReference type="AlphaFoldDB" id="A0AAN8ADV9"/>
<dbReference type="PANTHER" id="PTHR48071:SF18">
    <property type="entry name" value="DELETED IN MALIGNANT BRAIN TUMORS 1 PROTEIN-RELATED"/>
    <property type="match status" value="1"/>
</dbReference>
<feature type="disulfide bond" evidence="5">
    <location>
        <begin position="258"/>
        <end position="268"/>
    </location>
</feature>
<feature type="disulfide bond" evidence="5">
    <location>
        <begin position="91"/>
        <end position="155"/>
    </location>
</feature>
<accession>A0AAN8ADV9</accession>
<keyword evidence="1" id="KW-0732">Signal</keyword>
<evidence type="ECO:0000259" key="7">
    <source>
        <dbReference type="PROSITE" id="PS50287"/>
    </source>
</evidence>
<dbReference type="Gene3D" id="3.10.250.10">
    <property type="entry name" value="SRCR-like domain"/>
    <property type="match status" value="2"/>
</dbReference>
<dbReference type="PROSITE" id="PS50287">
    <property type="entry name" value="SRCR_2"/>
    <property type="match status" value="2"/>
</dbReference>
<comment type="caution">
    <text evidence="8">The sequence shown here is derived from an EMBL/GenBank/DDBJ whole genome shotgun (WGS) entry which is preliminary data.</text>
</comment>
<dbReference type="FunFam" id="3.10.250.10:FF:000006">
    <property type="entry name" value="neurotrypsin isoform X2"/>
    <property type="match status" value="1"/>
</dbReference>
<protein>
    <recommendedName>
        <fullName evidence="7">SRCR domain-containing protein</fullName>
    </recommendedName>
</protein>
<proteinExistence type="predicted"/>
<keyword evidence="6" id="KW-0472">Membrane</keyword>
<dbReference type="EMBL" id="JAUZQC010000015">
    <property type="protein sequence ID" value="KAK5859106.1"/>
    <property type="molecule type" value="Genomic_DNA"/>
</dbReference>
<dbReference type="Proteomes" id="UP001346869">
    <property type="component" value="Unassembled WGS sequence"/>
</dbReference>
<dbReference type="GO" id="GO:0016020">
    <property type="term" value="C:membrane"/>
    <property type="evidence" value="ECO:0007669"/>
    <property type="project" value="InterPro"/>
</dbReference>
<feature type="domain" description="SRCR" evidence="7">
    <location>
        <begin position="189"/>
        <end position="289"/>
    </location>
</feature>
<feature type="transmembrane region" description="Helical" evidence="6">
    <location>
        <begin position="23"/>
        <end position="42"/>
    </location>
</feature>
<feature type="disulfide bond" evidence="5">
    <location>
        <begin position="104"/>
        <end position="165"/>
    </location>
</feature>
<evidence type="ECO:0000313" key="8">
    <source>
        <dbReference type="EMBL" id="KAK5859106.1"/>
    </source>
</evidence>
<sequence length="310" mass="34654">MVSEAAMRGQRVVENECRCWNPAIWLLASLLGSLVLVAVSVLRNGDLKITRRAVNISADMPKQYQVQLVNGLNRCEGRVEVFYNNSWGTVCDDEWDMVDANVVCRQLNCGVAVAVGSSSRFGQGTGPILLDNVDCRGNERNLRECRALAWGVHNCYHYEDVGVTCRVVGAKGFRTTPPQENYGLRDGTIRLVDGYNSCQGRVEIFYQGDWGTVCDDEWSFENAWVVCHQLGCGRAIHAHSNSYFGYGTGRILLDNVNCYGSEQDLTRCKSLPWGNHNCGHHEDAGVTNRKHSSHQCSNYNDCHHNCPDKR</sequence>
<evidence type="ECO:0000256" key="3">
    <source>
        <dbReference type="ARBA" id="ARBA00023157"/>
    </source>
</evidence>
<evidence type="ECO:0000313" key="9">
    <source>
        <dbReference type="Proteomes" id="UP001346869"/>
    </source>
</evidence>
<organism evidence="8 9">
    <name type="scientific">Eleginops maclovinus</name>
    <name type="common">Patagonian blennie</name>
    <name type="synonym">Eleginus maclovinus</name>
    <dbReference type="NCBI Taxonomy" id="56733"/>
    <lineage>
        <taxon>Eukaryota</taxon>
        <taxon>Metazoa</taxon>
        <taxon>Chordata</taxon>
        <taxon>Craniata</taxon>
        <taxon>Vertebrata</taxon>
        <taxon>Euteleostomi</taxon>
        <taxon>Actinopterygii</taxon>
        <taxon>Neopterygii</taxon>
        <taxon>Teleostei</taxon>
        <taxon>Neoteleostei</taxon>
        <taxon>Acanthomorphata</taxon>
        <taxon>Eupercaria</taxon>
        <taxon>Perciformes</taxon>
        <taxon>Notothenioidei</taxon>
        <taxon>Eleginopidae</taxon>
        <taxon>Eleginops</taxon>
    </lineage>
</organism>
<name>A0AAN8ADV9_ELEMC</name>
<reference evidence="8 9" key="1">
    <citation type="journal article" date="2023" name="Genes (Basel)">
        <title>Chromosome-Level Genome Assembly and Circadian Gene Repertoire of the Patagonia Blennie Eleginops maclovinus-The Closest Ancestral Proxy of Antarctic Cryonotothenioids.</title>
        <authorList>
            <person name="Cheng C.C."/>
            <person name="Rivera-Colon A.G."/>
            <person name="Minhas B.F."/>
            <person name="Wilson L."/>
            <person name="Rayamajhi N."/>
            <person name="Vargas-Chacoff L."/>
            <person name="Catchen J.M."/>
        </authorList>
    </citation>
    <scope>NUCLEOTIDE SEQUENCE [LARGE SCALE GENOMIC DNA]</scope>
    <source>
        <strain evidence="8">JMC-PN-2008</strain>
    </source>
</reference>